<dbReference type="PROSITE" id="PS00211">
    <property type="entry name" value="ABC_TRANSPORTER_1"/>
    <property type="match status" value="1"/>
</dbReference>
<evidence type="ECO:0000256" key="4">
    <source>
        <dbReference type="ARBA" id="ARBA00022475"/>
    </source>
</evidence>
<dbReference type="GO" id="GO:0005886">
    <property type="term" value="C:plasma membrane"/>
    <property type="evidence" value="ECO:0007669"/>
    <property type="project" value="UniProtKB-SubCell"/>
</dbReference>
<sequence length="519" mass="57349">MAEEFILKMSDITKRFPGVLALDHVSLQVKKGEVHALLGENGAGKSTLMKILAGAYVKDEGSIEIFSQKTELGNPKAAEDLGIGIIYQELNLIPTLTVAENIFLGRYKMGSRIKINWKEVYEEANRLLEDLEVDAKSTDYIRDLGIAQQQMVEVAKALSMNARIIIMDEPTAPLTARETKNLFRIVKKLKENGVSIIYISHRLEEVLEICDRATVMRDGCTIQELNIAETDMDEMIRLMVGRELKEKYPRIEKQIGEVVFRVENLCAGTKVQNISFHVRAGEVLCVGGLVGAGRTETVRAIFGLDEKTDGRIIIDGKPCNIRSPKDAIAAGIGYVTEDRKGEGLVLKLDVGENITLAALDQFRSGVHLNLRNEKNVVRDYVKRLNIKTPSIFQKVENLSGGNQQKVVLAKWLLSKCKVLILDEPTRGIDVGAKIEVYNLINELAKEGKAILVITSEIPELLGICDRVVVMARGRVSGTLSREEANQEAIMTMAVGAQSTSSGDGDGKQPETETMEKERG</sequence>
<dbReference type="CDD" id="cd03216">
    <property type="entry name" value="ABC_Carb_Monos_I"/>
    <property type="match status" value="1"/>
</dbReference>
<dbReference type="SMART" id="SM00382">
    <property type="entry name" value="AAA"/>
    <property type="match status" value="2"/>
</dbReference>
<keyword evidence="10" id="KW-0472">Membrane</keyword>
<dbReference type="InterPro" id="IPR003439">
    <property type="entry name" value="ABC_transporter-like_ATP-bd"/>
</dbReference>
<evidence type="ECO:0000256" key="10">
    <source>
        <dbReference type="ARBA" id="ARBA00023136"/>
    </source>
</evidence>
<dbReference type="PROSITE" id="PS50893">
    <property type="entry name" value="ABC_TRANSPORTER_2"/>
    <property type="match status" value="2"/>
</dbReference>
<feature type="domain" description="ABC transporter" evidence="12">
    <location>
        <begin position="253"/>
        <end position="497"/>
    </location>
</feature>
<evidence type="ECO:0000256" key="8">
    <source>
        <dbReference type="ARBA" id="ARBA00022840"/>
    </source>
</evidence>
<feature type="region of interest" description="Disordered" evidence="11">
    <location>
        <begin position="495"/>
        <end position="519"/>
    </location>
</feature>
<evidence type="ECO:0000256" key="1">
    <source>
        <dbReference type="ARBA" id="ARBA00004202"/>
    </source>
</evidence>
<dbReference type="CDD" id="cd03215">
    <property type="entry name" value="ABC_Carb_Monos_II"/>
    <property type="match status" value="1"/>
</dbReference>
<dbReference type="Gene3D" id="3.40.50.300">
    <property type="entry name" value="P-loop containing nucleotide triphosphate hydrolases"/>
    <property type="match status" value="2"/>
</dbReference>
<dbReference type="SUPFAM" id="SSF52540">
    <property type="entry name" value="P-loop containing nucleoside triphosphate hydrolases"/>
    <property type="match status" value="2"/>
</dbReference>
<keyword evidence="5" id="KW-0762">Sugar transport</keyword>
<dbReference type="InterPro" id="IPR017871">
    <property type="entry name" value="ABC_transporter-like_CS"/>
</dbReference>
<name>A0A3R8LWY7_9FIRM</name>
<dbReference type="GO" id="GO:0016887">
    <property type="term" value="F:ATP hydrolysis activity"/>
    <property type="evidence" value="ECO:0007669"/>
    <property type="project" value="InterPro"/>
</dbReference>
<dbReference type="PANTHER" id="PTHR43790">
    <property type="entry name" value="CARBOHYDRATE TRANSPORT ATP-BINDING PROTEIN MG119-RELATED"/>
    <property type="match status" value="1"/>
</dbReference>
<accession>A0A3R8LWY7</accession>
<keyword evidence="4" id="KW-1003">Cell membrane</keyword>
<keyword evidence="8 13" id="KW-0067">ATP-binding</keyword>
<keyword evidence="7" id="KW-0547">Nucleotide-binding</keyword>
<dbReference type="InterPro" id="IPR050107">
    <property type="entry name" value="ABC_carbohydrate_import_ATPase"/>
</dbReference>
<dbReference type="InterPro" id="IPR003593">
    <property type="entry name" value="AAA+_ATPase"/>
</dbReference>
<evidence type="ECO:0000256" key="3">
    <source>
        <dbReference type="ARBA" id="ARBA00022448"/>
    </source>
</evidence>
<dbReference type="GO" id="GO:0005524">
    <property type="term" value="F:ATP binding"/>
    <property type="evidence" value="ECO:0007669"/>
    <property type="project" value="UniProtKB-KW"/>
</dbReference>
<dbReference type="GO" id="GO:0015749">
    <property type="term" value="P:monosaccharide transmembrane transport"/>
    <property type="evidence" value="ECO:0007669"/>
    <property type="project" value="UniProtKB-ARBA"/>
</dbReference>
<dbReference type="RefSeq" id="WP_125126804.1">
    <property type="nucleotide sequence ID" value="NZ_RHJS01000002.1"/>
</dbReference>
<dbReference type="FunFam" id="3.40.50.300:FF:000127">
    <property type="entry name" value="Ribose import ATP-binding protein RbsA"/>
    <property type="match status" value="1"/>
</dbReference>
<protein>
    <submittedName>
        <fullName evidence="13">Sugar ABC transporter ATP-binding protein</fullName>
    </submittedName>
</protein>
<keyword evidence="3" id="KW-0813">Transport</keyword>
<dbReference type="Pfam" id="PF00005">
    <property type="entry name" value="ABC_tran"/>
    <property type="match status" value="2"/>
</dbReference>
<evidence type="ECO:0000256" key="5">
    <source>
        <dbReference type="ARBA" id="ARBA00022597"/>
    </source>
</evidence>
<evidence type="ECO:0000256" key="2">
    <source>
        <dbReference type="ARBA" id="ARBA00004533"/>
    </source>
</evidence>
<dbReference type="InterPro" id="IPR027417">
    <property type="entry name" value="P-loop_NTPase"/>
</dbReference>
<organism evidence="13 14">
    <name type="scientific">Schaedlerella arabinosiphila</name>
    <dbReference type="NCBI Taxonomy" id="2044587"/>
    <lineage>
        <taxon>Bacteria</taxon>
        <taxon>Bacillati</taxon>
        <taxon>Bacillota</taxon>
        <taxon>Clostridia</taxon>
        <taxon>Lachnospirales</taxon>
        <taxon>Lachnospiraceae</taxon>
        <taxon>Schaedlerella</taxon>
    </lineage>
</organism>
<gene>
    <name evidence="13" type="ORF">EBB54_06470</name>
</gene>
<evidence type="ECO:0000256" key="7">
    <source>
        <dbReference type="ARBA" id="ARBA00022741"/>
    </source>
</evidence>
<evidence type="ECO:0000256" key="6">
    <source>
        <dbReference type="ARBA" id="ARBA00022737"/>
    </source>
</evidence>
<feature type="compositionally biased region" description="Basic and acidic residues" evidence="11">
    <location>
        <begin position="504"/>
        <end position="519"/>
    </location>
</feature>
<comment type="caution">
    <text evidence="13">The sequence shown here is derived from an EMBL/GenBank/DDBJ whole genome shotgun (WGS) entry which is preliminary data.</text>
</comment>
<evidence type="ECO:0000256" key="9">
    <source>
        <dbReference type="ARBA" id="ARBA00022967"/>
    </source>
</evidence>
<evidence type="ECO:0000256" key="11">
    <source>
        <dbReference type="SAM" id="MobiDB-lite"/>
    </source>
</evidence>
<evidence type="ECO:0000313" key="14">
    <source>
        <dbReference type="Proteomes" id="UP000274920"/>
    </source>
</evidence>
<dbReference type="PANTHER" id="PTHR43790:SF3">
    <property type="entry name" value="D-ALLOSE IMPORT ATP-BINDING PROTEIN ALSA-RELATED"/>
    <property type="match status" value="1"/>
</dbReference>
<evidence type="ECO:0000313" key="13">
    <source>
        <dbReference type="EMBL" id="RRK31056.1"/>
    </source>
</evidence>
<dbReference type="EMBL" id="RHJS01000002">
    <property type="protein sequence ID" value="RRK31056.1"/>
    <property type="molecule type" value="Genomic_DNA"/>
</dbReference>
<reference evidence="13" key="1">
    <citation type="submission" date="2018-10" db="EMBL/GenBank/DDBJ databases">
        <title>Schaedlerella arabinophila gen. nov. sp. nov., isolated from the mouse intestinal tract and comparative analysis with the genome of the closely related altered Schaedler flora strain ASF502.</title>
        <authorList>
            <person name="Miyake S."/>
            <person name="Soh M."/>
            <person name="Seedorf H."/>
        </authorList>
    </citation>
    <scope>NUCLEOTIDE SEQUENCE [LARGE SCALE GENOMIC DNA]</scope>
    <source>
        <strain evidence="13">DSM 106076</strain>
    </source>
</reference>
<comment type="subcellular location">
    <subcellularLocation>
        <location evidence="2">Cell inner membrane</location>
    </subcellularLocation>
    <subcellularLocation>
        <location evidence="1">Cell membrane</location>
        <topology evidence="1">Peripheral membrane protein</topology>
    </subcellularLocation>
</comment>
<dbReference type="FunFam" id="3.40.50.300:FF:000126">
    <property type="entry name" value="Galactose/methyl galactoside import ATP-binding protein MglA"/>
    <property type="match status" value="1"/>
</dbReference>
<evidence type="ECO:0000259" key="12">
    <source>
        <dbReference type="PROSITE" id="PS50893"/>
    </source>
</evidence>
<proteinExistence type="predicted"/>
<keyword evidence="14" id="KW-1185">Reference proteome</keyword>
<dbReference type="Proteomes" id="UP000274920">
    <property type="component" value="Unassembled WGS sequence"/>
</dbReference>
<dbReference type="AlphaFoldDB" id="A0A3R8LWY7"/>
<keyword evidence="9" id="KW-1278">Translocase</keyword>
<feature type="domain" description="ABC transporter" evidence="12">
    <location>
        <begin position="7"/>
        <end position="243"/>
    </location>
</feature>
<keyword evidence="6" id="KW-0677">Repeat</keyword>